<evidence type="ECO:0000313" key="2">
    <source>
        <dbReference type="EMBL" id="CAA9499872.1"/>
    </source>
</evidence>
<name>A0A6J4SIE1_9ACTN</name>
<reference evidence="2" key="1">
    <citation type="submission" date="2020-02" db="EMBL/GenBank/DDBJ databases">
        <authorList>
            <person name="Meier V. D."/>
        </authorList>
    </citation>
    <scope>NUCLEOTIDE SEQUENCE</scope>
    <source>
        <strain evidence="2">AVDCRST_MAG69</strain>
    </source>
</reference>
<keyword evidence="1" id="KW-1133">Transmembrane helix</keyword>
<sequence>MRKILIALTLGEVVALVAVLASYLIAIAATLRRVSTLLGRVTFGVRAIETQTAPIGPALRDINGALGEVAGSLTAAANSGVRAD</sequence>
<feature type="transmembrane region" description="Helical" evidence="1">
    <location>
        <begin position="6"/>
        <end position="31"/>
    </location>
</feature>
<gene>
    <name evidence="2" type="ORF">AVDCRST_MAG69-1821</name>
</gene>
<proteinExistence type="predicted"/>
<keyword evidence="1" id="KW-0472">Membrane</keyword>
<protein>
    <submittedName>
        <fullName evidence="2">Uncharacterized protein</fullName>
    </submittedName>
</protein>
<evidence type="ECO:0000256" key="1">
    <source>
        <dbReference type="SAM" id="Phobius"/>
    </source>
</evidence>
<keyword evidence="1" id="KW-0812">Transmembrane</keyword>
<organism evidence="2">
    <name type="scientific">uncultured Solirubrobacteraceae bacterium</name>
    <dbReference type="NCBI Taxonomy" id="1162706"/>
    <lineage>
        <taxon>Bacteria</taxon>
        <taxon>Bacillati</taxon>
        <taxon>Actinomycetota</taxon>
        <taxon>Thermoleophilia</taxon>
        <taxon>Solirubrobacterales</taxon>
        <taxon>Solirubrobacteraceae</taxon>
        <taxon>environmental samples</taxon>
    </lineage>
</organism>
<dbReference type="EMBL" id="CADCVP010000192">
    <property type="protein sequence ID" value="CAA9499872.1"/>
    <property type="molecule type" value="Genomic_DNA"/>
</dbReference>
<dbReference type="AlphaFoldDB" id="A0A6J4SIE1"/>
<accession>A0A6J4SIE1</accession>